<accession>A0A8X6QS12</accession>
<name>A0A8X6QS12_NEPPI</name>
<proteinExistence type="predicted"/>
<reference evidence="3" key="1">
    <citation type="submission" date="2020-08" db="EMBL/GenBank/DDBJ databases">
        <title>Multicomponent nature underlies the extraordinary mechanical properties of spider dragline silk.</title>
        <authorList>
            <person name="Kono N."/>
            <person name="Nakamura H."/>
            <person name="Mori M."/>
            <person name="Yoshida Y."/>
            <person name="Ohtoshi R."/>
            <person name="Malay A.D."/>
            <person name="Moran D.A.P."/>
            <person name="Tomita M."/>
            <person name="Numata K."/>
            <person name="Arakawa K."/>
        </authorList>
    </citation>
    <scope>NUCLEOTIDE SEQUENCE</scope>
</reference>
<dbReference type="Proteomes" id="UP000887013">
    <property type="component" value="Unassembled WGS sequence"/>
</dbReference>
<evidence type="ECO:0000313" key="3">
    <source>
        <dbReference type="EMBL" id="GFU29016.1"/>
    </source>
</evidence>
<gene>
    <name evidence="3" type="ORF">NPIL_300761</name>
    <name evidence="2" type="ORF">NPIL_403561</name>
    <name evidence="1" type="ORF">NPIL_464101</name>
</gene>
<evidence type="ECO:0000313" key="4">
    <source>
        <dbReference type="Proteomes" id="UP000887013"/>
    </source>
</evidence>
<sequence length="40" mass="4574">MNEPSNFGTNEDKPFYCDGKSKCWSLKCPTSPYDDPPYNP</sequence>
<organism evidence="3 4">
    <name type="scientific">Nephila pilipes</name>
    <name type="common">Giant wood spider</name>
    <name type="synonym">Nephila maculata</name>
    <dbReference type="NCBI Taxonomy" id="299642"/>
    <lineage>
        <taxon>Eukaryota</taxon>
        <taxon>Metazoa</taxon>
        <taxon>Ecdysozoa</taxon>
        <taxon>Arthropoda</taxon>
        <taxon>Chelicerata</taxon>
        <taxon>Arachnida</taxon>
        <taxon>Araneae</taxon>
        <taxon>Araneomorphae</taxon>
        <taxon>Entelegynae</taxon>
        <taxon>Araneoidea</taxon>
        <taxon>Nephilidae</taxon>
        <taxon>Nephila</taxon>
    </lineage>
</organism>
<evidence type="ECO:0000313" key="2">
    <source>
        <dbReference type="EMBL" id="GFT77752.1"/>
    </source>
</evidence>
<evidence type="ECO:0000313" key="1">
    <source>
        <dbReference type="EMBL" id="GFS81492.1"/>
    </source>
</evidence>
<dbReference type="EMBL" id="BMAW01129122">
    <property type="protein sequence ID" value="GFU29016.1"/>
    <property type="molecule type" value="Genomic_DNA"/>
</dbReference>
<dbReference type="AlphaFoldDB" id="A0A8X6QS12"/>
<dbReference type="EMBL" id="BMAW01051607">
    <property type="protein sequence ID" value="GFS81492.1"/>
    <property type="molecule type" value="Genomic_DNA"/>
</dbReference>
<comment type="caution">
    <text evidence="3">The sequence shown here is derived from an EMBL/GenBank/DDBJ whole genome shotgun (WGS) entry which is preliminary data.</text>
</comment>
<keyword evidence="4" id="KW-1185">Reference proteome</keyword>
<dbReference type="EMBL" id="BMAW01022416">
    <property type="protein sequence ID" value="GFT77752.1"/>
    <property type="molecule type" value="Genomic_DNA"/>
</dbReference>
<protein>
    <submittedName>
        <fullName evidence="3">Uncharacterized protein</fullName>
    </submittedName>
</protein>
<feature type="non-terminal residue" evidence="3">
    <location>
        <position position="40"/>
    </location>
</feature>
<dbReference type="OrthoDB" id="1334205at2759"/>